<keyword evidence="7" id="KW-0811">Translocation</keyword>
<dbReference type="Proteomes" id="UP000277928">
    <property type="component" value="Unassembled WGS sequence"/>
</dbReference>
<name>A0A3P6U923_LITSI</name>
<dbReference type="InterPro" id="IPR007223">
    <property type="entry name" value="Peroxin-13_N"/>
</dbReference>
<dbReference type="GO" id="GO:1990429">
    <property type="term" value="C:peroxisomal importomer complex"/>
    <property type="evidence" value="ECO:0007669"/>
    <property type="project" value="TreeGrafter"/>
</dbReference>
<gene>
    <name evidence="16" type="ORF">NLS_LOCUS2871</name>
</gene>
<evidence type="ECO:0000256" key="10">
    <source>
        <dbReference type="ARBA" id="ARBA00029693"/>
    </source>
</evidence>
<evidence type="ECO:0000313" key="17">
    <source>
        <dbReference type="Proteomes" id="UP000277928"/>
    </source>
</evidence>
<dbReference type="PANTHER" id="PTHR19332">
    <property type="entry name" value="PEROXISOMAL MEMBRANE PROTEIN PEX13"/>
    <property type="match status" value="1"/>
</dbReference>
<dbReference type="InterPro" id="IPR036028">
    <property type="entry name" value="SH3-like_dom_sf"/>
</dbReference>
<sequence length="311" mass="34996">MSCRCSWPDRSVAPPVTSGICPHTIDHSAPSVRQLQYPTPTHTRCTFCSNVKSYAVDGKIAQFFNESTRGTFGTIEAVLTAVNSIADMLNTTHHAVFSSFQAVIGAFDEFSKLKTQIHCLLASTALLKWLRYIWRLLLKCLRLRDNGNSTMEEVWTRVRKNSDTFVAQETQSQLVSSNPFRWLPSLMFWFIAVGVPYLMYQSLGGIAAESMKWTTGKDGYYEAVATEDHDTEDSDKISFRRGDVLRVAPREYQPRRLGYILACSIDGKKVGLVPIKKIRLTKRVVESSVFTGQDAVQLFDAAHASENDLYD</sequence>
<evidence type="ECO:0000256" key="12">
    <source>
        <dbReference type="ARBA" id="ARBA00046271"/>
    </source>
</evidence>
<dbReference type="EMBL" id="UYRX01000141">
    <property type="protein sequence ID" value="VDK75338.1"/>
    <property type="molecule type" value="Genomic_DNA"/>
</dbReference>
<dbReference type="InterPro" id="IPR035463">
    <property type="entry name" value="Pex13"/>
</dbReference>
<evidence type="ECO:0000256" key="8">
    <source>
        <dbReference type="ARBA" id="ARBA00023136"/>
    </source>
</evidence>
<dbReference type="CDD" id="cd11864">
    <property type="entry name" value="SH3_PEX13_eumet"/>
    <property type="match status" value="1"/>
</dbReference>
<evidence type="ECO:0000256" key="13">
    <source>
        <dbReference type="PROSITE-ProRule" id="PRU00192"/>
    </source>
</evidence>
<accession>A0A3P6U923</accession>
<dbReference type="Pfam" id="PF07653">
    <property type="entry name" value="SH3_2"/>
    <property type="match status" value="1"/>
</dbReference>
<evidence type="ECO:0000256" key="7">
    <source>
        <dbReference type="ARBA" id="ARBA00023010"/>
    </source>
</evidence>
<keyword evidence="8 14" id="KW-0472">Membrane</keyword>
<protein>
    <recommendedName>
        <fullName evidence="11">Peroxisomal membrane protein PEX13</fullName>
    </recommendedName>
    <alternativeName>
        <fullName evidence="10">Peroxin-13</fullName>
    </alternativeName>
</protein>
<dbReference type="InterPro" id="IPR001452">
    <property type="entry name" value="SH3_domain"/>
</dbReference>
<comment type="similarity">
    <text evidence="1">Belongs to the peroxin-13 family.</text>
</comment>
<dbReference type="STRING" id="42156.A0A3P6U923"/>
<proteinExistence type="inferred from homology"/>
<evidence type="ECO:0000259" key="15">
    <source>
        <dbReference type="PROSITE" id="PS50002"/>
    </source>
</evidence>
<evidence type="ECO:0000256" key="9">
    <source>
        <dbReference type="ARBA" id="ARBA00023140"/>
    </source>
</evidence>
<organism evidence="16 17">
    <name type="scientific">Litomosoides sigmodontis</name>
    <name type="common">Filarial nematode worm</name>
    <dbReference type="NCBI Taxonomy" id="42156"/>
    <lineage>
        <taxon>Eukaryota</taxon>
        <taxon>Metazoa</taxon>
        <taxon>Ecdysozoa</taxon>
        <taxon>Nematoda</taxon>
        <taxon>Chromadorea</taxon>
        <taxon>Rhabditida</taxon>
        <taxon>Spirurina</taxon>
        <taxon>Spiruromorpha</taxon>
        <taxon>Filarioidea</taxon>
        <taxon>Onchocercidae</taxon>
        <taxon>Litomosoides</taxon>
    </lineage>
</organism>
<keyword evidence="5" id="KW-0653">Protein transport</keyword>
<dbReference type="OMA" id="WLRYIWR"/>
<reference evidence="16 17" key="1">
    <citation type="submission" date="2018-08" db="EMBL/GenBank/DDBJ databases">
        <authorList>
            <person name="Laetsch R D."/>
            <person name="Stevens L."/>
            <person name="Kumar S."/>
            <person name="Blaxter L. M."/>
        </authorList>
    </citation>
    <scope>NUCLEOTIDE SEQUENCE [LARGE SCALE GENOMIC DNA]</scope>
</reference>
<dbReference type="AlphaFoldDB" id="A0A3P6U923"/>
<keyword evidence="17" id="KW-1185">Reference proteome</keyword>
<evidence type="ECO:0000256" key="14">
    <source>
        <dbReference type="SAM" id="Phobius"/>
    </source>
</evidence>
<feature type="domain" description="SH3" evidence="15">
    <location>
        <begin position="218"/>
        <end position="283"/>
    </location>
</feature>
<keyword evidence="6 14" id="KW-1133">Transmembrane helix</keyword>
<evidence type="ECO:0000256" key="11">
    <source>
        <dbReference type="ARBA" id="ARBA00034535"/>
    </source>
</evidence>
<evidence type="ECO:0000256" key="1">
    <source>
        <dbReference type="ARBA" id="ARBA00006033"/>
    </source>
</evidence>
<dbReference type="PANTHER" id="PTHR19332:SF1">
    <property type="entry name" value="PEROXISOMAL MEMBRANE PROTEIN PEX13"/>
    <property type="match status" value="1"/>
</dbReference>
<dbReference type="GO" id="GO:0005778">
    <property type="term" value="C:peroxisomal membrane"/>
    <property type="evidence" value="ECO:0007669"/>
    <property type="project" value="UniProtKB-SubCell"/>
</dbReference>
<keyword evidence="9" id="KW-0576">Peroxisome</keyword>
<dbReference type="OrthoDB" id="10037838at2759"/>
<evidence type="ECO:0000256" key="3">
    <source>
        <dbReference type="ARBA" id="ARBA00022448"/>
    </source>
</evidence>
<evidence type="ECO:0000313" key="16">
    <source>
        <dbReference type="EMBL" id="VDK75338.1"/>
    </source>
</evidence>
<evidence type="ECO:0000256" key="6">
    <source>
        <dbReference type="ARBA" id="ARBA00022989"/>
    </source>
</evidence>
<evidence type="ECO:0000256" key="2">
    <source>
        <dbReference type="ARBA" id="ARBA00022443"/>
    </source>
</evidence>
<comment type="subcellular location">
    <subcellularLocation>
        <location evidence="12">Peroxisome membrane</location>
    </subcellularLocation>
</comment>
<dbReference type="PROSITE" id="PS50002">
    <property type="entry name" value="SH3"/>
    <property type="match status" value="1"/>
</dbReference>
<feature type="transmembrane region" description="Helical" evidence="14">
    <location>
        <begin position="182"/>
        <end position="200"/>
    </location>
</feature>
<keyword evidence="3" id="KW-0813">Transport</keyword>
<evidence type="ECO:0000256" key="5">
    <source>
        <dbReference type="ARBA" id="ARBA00022927"/>
    </source>
</evidence>
<dbReference type="SUPFAM" id="SSF50044">
    <property type="entry name" value="SH3-domain"/>
    <property type="match status" value="1"/>
</dbReference>
<keyword evidence="4 14" id="KW-0812">Transmembrane</keyword>
<evidence type="ECO:0000256" key="4">
    <source>
        <dbReference type="ARBA" id="ARBA00022692"/>
    </source>
</evidence>
<keyword evidence="2 13" id="KW-0728">SH3 domain</keyword>
<dbReference type="Pfam" id="PF04088">
    <property type="entry name" value="Peroxin-13_N"/>
    <property type="match status" value="1"/>
</dbReference>
<dbReference type="GO" id="GO:0016560">
    <property type="term" value="P:protein import into peroxisome matrix, docking"/>
    <property type="evidence" value="ECO:0007669"/>
    <property type="project" value="InterPro"/>
</dbReference>